<dbReference type="InterPro" id="IPR013534">
    <property type="entry name" value="Starch_synth_cat_dom"/>
</dbReference>
<evidence type="ECO:0000256" key="3">
    <source>
        <dbReference type="ARBA" id="ARBA00022676"/>
    </source>
</evidence>
<accession>A0A1B9F3I4</accession>
<evidence type="ECO:0000313" key="7">
    <source>
        <dbReference type="EMBL" id="OCC14499.1"/>
    </source>
</evidence>
<dbReference type="Pfam" id="PF08323">
    <property type="entry name" value="Glyco_transf_5"/>
    <property type="match status" value="1"/>
</dbReference>
<feature type="domain" description="Starch synthase catalytic" evidence="6">
    <location>
        <begin position="7"/>
        <end position="252"/>
    </location>
</feature>
<proteinExistence type="predicted"/>
<comment type="catalytic activity">
    <reaction evidence="1">
        <text>[(1-&gt;4)-alpha-D-glucosyl](n) + ADP-alpha-D-glucose = [(1-&gt;4)-alpha-D-glucosyl](n+1) + ADP + H(+)</text>
        <dbReference type="Rhea" id="RHEA:18189"/>
        <dbReference type="Rhea" id="RHEA-COMP:9584"/>
        <dbReference type="Rhea" id="RHEA-COMP:9587"/>
        <dbReference type="ChEBI" id="CHEBI:15378"/>
        <dbReference type="ChEBI" id="CHEBI:15444"/>
        <dbReference type="ChEBI" id="CHEBI:57498"/>
        <dbReference type="ChEBI" id="CHEBI:456216"/>
        <dbReference type="EC" id="2.4.1.21"/>
    </reaction>
</comment>
<sequence length="526" mass="59380">MRDNICKVWMVTREYEGLAGVGGIKDVCRYLSEALHNKGVKVKVFLPRYGFINPEDHGFKNIGPSLIVDMNYASEERREQVSFWKNCLYGVDIVMVESQRFSEKFGVYTYTEYEERLDPGKKKGEGHFDYFATNVLLEKAVLAYAAHSGQTPDCIHCHDGHTALIPPLMRELEGYRYFFKNTGALVTIHNAGIGYHQDVLDLPFAKAITGLPWKVIYSSLLNGSFDPFLACSPYSCMNTVSENYAKELQETDLDALTGWLGHALKERGIVLKGITNGIDPSAYDPKRPEELGLPKAFDPMTGDLDGKREARSLLYSLIREKKADGIQIIGELATDFKRPLLTSIGRLTQQKGIDQLCDALTILATKEPEFQCVILGTGEHHIEERLKAMAQVSNLKGKLCVLLGYSDKIGNLVYASGDFFLIPSLYEPCGLTDFIAQLLGNIPIVRKTGGLVKVRDCFNGFSYEEHTPHALCNTIIKAISFFKSRPDMLQEIRQNAIFEIYENYTWDKVADKYLELYKESLRFKLF</sequence>
<dbReference type="SUPFAM" id="SSF53756">
    <property type="entry name" value="UDP-Glycosyltransferase/glycogen phosphorylase"/>
    <property type="match status" value="1"/>
</dbReference>
<organism evidence="7 8">
    <name type="scientific">Dissulfuribacter thermophilus</name>
    <dbReference type="NCBI Taxonomy" id="1156395"/>
    <lineage>
        <taxon>Bacteria</taxon>
        <taxon>Pseudomonadati</taxon>
        <taxon>Thermodesulfobacteriota</taxon>
        <taxon>Dissulfuribacteria</taxon>
        <taxon>Dissulfuribacterales</taxon>
        <taxon>Dissulfuribacteraceae</taxon>
        <taxon>Dissulfuribacter</taxon>
    </lineage>
</organism>
<dbReference type="RefSeq" id="WP_244155349.1">
    <property type="nucleotide sequence ID" value="NZ_MAGO01000011.1"/>
</dbReference>
<comment type="caution">
    <text evidence="7">The sequence shown here is derived from an EMBL/GenBank/DDBJ whole genome shotgun (WGS) entry which is preliminary data.</text>
</comment>
<dbReference type="EMBL" id="MAGO01000011">
    <property type="protein sequence ID" value="OCC14499.1"/>
    <property type="molecule type" value="Genomic_DNA"/>
</dbReference>
<keyword evidence="4" id="KW-0808">Transferase</keyword>
<gene>
    <name evidence="7" type="ORF">DBT_2040</name>
</gene>
<dbReference type="AlphaFoldDB" id="A0A1B9F3I4"/>
<dbReference type="Proteomes" id="UP000093080">
    <property type="component" value="Unassembled WGS sequence"/>
</dbReference>
<evidence type="ECO:0000256" key="4">
    <source>
        <dbReference type="ARBA" id="ARBA00022679"/>
    </source>
</evidence>
<dbReference type="EC" id="2.4.1.21" evidence="2"/>
<reference evidence="7 8" key="1">
    <citation type="submission" date="2016-06" db="EMBL/GenBank/DDBJ databases">
        <title>Respiratory ammonification of nitrate coupled to the oxidation of elemental sulfur in deep-sea autotrophic thermophilic bacteria.</title>
        <authorList>
            <person name="Slobodkina G.B."/>
            <person name="Mardanov A.V."/>
            <person name="Ravin N.V."/>
            <person name="Frolova A.A."/>
            <person name="Viryasiv M.B."/>
            <person name="Chernyh N.A."/>
            <person name="Bonch-Osmolovskaya E.A."/>
            <person name="Slobodkin A.I."/>
        </authorList>
    </citation>
    <scope>NUCLEOTIDE SEQUENCE [LARGE SCALE GENOMIC DNA]</scope>
    <source>
        <strain evidence="7 8">S69</strain>
    </source>
</reference>
<name>A0A1B9F3I4_9BACT</name>
<dbReference type="GO" id="GO:0009011">
    <property type="term" value="F:alpha-1,4-glucan glucosyltransferase (ADP-glucose donor) activity"/>
    <property type="evidence" value="ECO:0007669"/>
    <property type="project" value="UniProtKB-EC"/>
</dbReference>
<dbReference type="PATRIC" id="fig|1156395.6.peg.2065"/>
<dbReference type="Gene3D" id="3.40.50.2000">
    <property type="entry name" value="Glycogen Phosphorylase B"/>
    <property type="match status" value="2"/>
</dbReference>
<dbReference type="Pfam" id="PF00534">
    <property type="entry name" value="Glycos_transf_1"/>
    <property type="match status" value="1"/>
</dbReference>
<evidence type="ECO:0000256" key="1">
    <source>
        <dbReference type="ARBA" id="ARBA00001478"/>
    </source>
</evidence>
<feature type="domain" description="Glycosyl transferase family 1" evidence="5">
    <location>
        <begin position="334"/>
        <end position="487"/>
    </location>
</feature>
<evidence type="ECO:0000256" key="2">
    <source>
        <dbReference type="ARBA" id="ARBA00012588"/>
    </source>
</evidence>
<keyword evidence="3" id="KW-0328">Glycosyltransferase</keyword>
<dbReference type="PANTHER" id="PTHR45825:SF11">
    <property type="entry name" value="ALPHA AMYLASE DOMAIN-CONTAINING PROTEIN"/>
    <property type="match status" value="1"/>
</dbReference>
<dbReference type="STRING" id="1156395.DBT_2040"/>
<evidence type="ECO:0000313" key="8">
    <source>
        <dbReference type="Proteomes" id="UP000093080"/>
    </source>
</evidence>
<evidence type="ECO:0000259" key="5">
    <source>
        <dbReference type="Pfam" id="PF00534"/>
    </source>
</evidence>
<protein>
    <recommendedName>
        <fullName evidence="2">starch synthase</fullName>
        <ecNumber evidence="2">2.4.1.21</ecNumber>
    </recommendedName>
</protein>
<dbReference type="PANTHER" id="PTHR45825">
    <property type="entry name" value="GRANULE-BOUND STARCH SYNTHASE 1, CHLOROPLASTIC/AMYLOPLASTIC"/>
    <property type="match status" value="1"/>
</dbReference>
<dbReference type="InterPro" id="IPR001296">
    <property type="entry name" value="Glyco_trans_1"/>
</dbReference>
<keyword evidence="8" id="KW-1185">Reference proteome</keyword>
<evidence type="ECO:0000259" key="6">
    <source>
        <dbReference type="Pfam" id="PF08323"/>
    </source>
</evidence>